<dbReference type="EMBL" id="CP042997">
    <property type="protein sequence ID" value="QEH32614.1"/>
    <property type="molecule type" value="Genomic_DNA"/>
</dbReference>
<dbReference type="PRINTS" id="PR00081">
    <property type="entry name" value="GDHRDH"/>
</dbReference>
<dbReference type="PRINTS" id="PR00080">
    <property type="entry name" value="SDRFAMILY"/>
</dbReference>
<dbReference type="Gene3D" id="3.40.50.720">
    <property type="entry name" value="NAD(P)-binding Rossmann-like Domain"/>
    <property type="match status" value="1"/>
</dbReference>
<evidence type="ECO:0000256" key="1">
    <source>
        <dbReference type="ARBA" id="ARBA00006484"/>
    </source>
</evidence>
<dbReference type="SUPFAM" id="SSF51735">
    <property type="entry name" value="NAD(P)-binding Rossmann-fold domains"/>
    <property type="match status" value="1"/>
</dbReference>
<keyword evidence="2 5" id="KW-0560">Oxidoreductase</keyword>
<dbReference type="OrthoDB" id="9808814at2"/>
<evidence type="ECO:0000313" key="5">
    <source>
        <dbReference type="EMBL" id="QEH32614.1"/>
    </source>
</evidence>
<keyword evidence="6" id="KW-1185">Reference proteome</keyword>
<protein>
    <submittedName>
        <fullName evidence="5">Oxidoreductase SadH</fullName>
        <ecNumber evidence="5">1.-.-.-</ecNumber>
    </submittedName>
</protein>
<evidence type="ECO:0000259" key="4">
    <source>
        <dbReference type="SMART" id="SM00822"/>
    </source>
</evidence>
<dbReference type="Pfam" id="PF00106">
    <property type="entry name" value="adh_short"/>
    <property type="match status" value="1"/>
</dbReference>
<dbReference type="RefSeq" id="WP_148591925.1">
    <property type="nucleotide sequence ID" value="NZ_CP042997.1"/>
</dbReference>
<dbReference type="GO" id="GO:0016616">
    <property type="term" value="F:oxidoreductase activity, acting on the CH-OH group of donors, NAD or NADP as acceptor"/>
    <property type="evidence" value="ECO:0007669"/>
    <property type="project" value="TreeGrafter"/>
</dbReference>
<dbReference type="Proteomes" id="UP000324233">
    <property type="component" value="Chromosome"/>
</dbReference>
<sequence>MSERTMVLITGAANGIGRATALELARRGARLGLVDIDAAGLESVADELKRLGVPSASRVVDVTERERLREAVAGIEAELAPVDVLVACAGYGTLTLVPELEIDNLKRTFDVNLFGVAESIEAVLPGMLARGRGHLVGVASMAGYRGFPWMISYSASKAALIAYLEALRPGLAKRGISVTTVCPGFVRTAMSTNVPYKHKVKMIEPEEAARHLARAVLRRPRNCVFPFSMRMSLAVLRLMPDRVFDWAMRQAGPRALFVDF</sequence>
<dbReference type="PANTHER" id="PTHR24322">
    <property type="entry name" value="PKSB"/>
    <property type="match status" value="1"/>
</dbReference>
<reference evidence="5 6" key="1">
    <citation type="submission" date="2019-08" db="EMBL/GenBank/DDBJ databases">
        <title>Deep-cultivation of Planctomycetes and their phenomic and genomic characterization uncovers novel biology.</title>
        <authorList>
            <person name="Wiegand S."/>
            <person name="Jogler M."/>
            <person name="Boedeker C."/>
            <person name="Pinto D."/>
            <person name="Vollmers J."/>
            <person name="Rivas-Marin E."/>
            <person name="Kohn T."/>
            <person name="Peeters S.H."/>
            <person name="Heuer A."/>
            <person name="Rast P."/>
            <person name="Oberbeckmann S."/>
            <person name="Bunk B."/>
            <person name="Jeske O."/>
            <person name="Meyerdierks A."/>
            <person name="Storesund J.E."/>
            <person name="Kallscheuer N."/>
            <person name="Luecker S."/>
            <person name="Lage O.M."/>
            <person name="Pohl T."/>
            <person name="Merkel B.J."/>
            <person name="Hornburger P."/>
            <person name="Mueller R.-W."/>
            <person name="Bruemmer F."/>
            <person name="Labrenz M."/>
            <person name="Spormann A.M."/>
            <person name="Op den Camp H."/>
            <person name="Overmann J."/>
            <person name="Amann R."/>
            <person name="Jetten M.S.M."/>
            <person name="Mascher T."/>
            <person name="Medema M.H."/>
            <person name="Devos D.P."/>
            <person name="Kaster A.-K."/>
            <person name="Ovreas L."/>
            <person name="Rohde M."/>
            <person name="Galperin M.Y."/>
            <person name="Jogler C."/>
        </authorList>
    </citation>
    <scope>NUCLEOTIDE SEQUENCE [LARGE SCALE GENOMIC DNA]</scope>
    <source>
        <strain evidence="5 6">OJF2</strain>
    </source>
</reference>
<dbReference type="InterPro" id="IPR036291">
    <property type="entry name" value="NAD(P)-bd_dom_sf"/>
</dbReference>
<dbReference type="InterPro" id="IPR020904">
    <property type="entry name" value="Sc_DH/Rdtase_CS"/>
</dbReference>
<dbReference type="KEGG" id="agv:OJF2_10930"/>
<dbReference type="SMART" id="SM00822">
    <property type="entry name" value="PKS_KR"/>
    <property type="match status" value="1"/>
</dbReference>
<evidence type="ECO:0000256" key="2">
    <source>
        <dbReference type="ARBA" id="ARBA00023002"/>
    </source>
</evidence>
<proteinExistence type="inferred from homology"/>
<comment type="similarity">
    <text evidence="1 3">Belongs to the short-chain dehydrogenases/reductases (SDR) family.</text>
</comment>
<organism evidence="5 6">
    <name type="scientific">Aquisphaera giovannonii</name>
    <dbReference type="NCBI Taxonomy" id="406548"/>
    <lineage>
        <taxon>Bacteria</taxon>
        <taxon>Pseudomonadati</taxon>
        <taxon>Planctomycetota</taxon>
        <taxon>Planctomycetia</taxon>
        <taxon>Isosphaerales</taxon>
        <taxon>Isosphaeraceae</taxon>
        <taxon>Aquisphaera</taxon>
    </lineage>
</organism>
<dbReference type="AlphaFoldDB" id="A0A5B9VX07"/>
<name>A0A5B9VX07_9BACT</name>
<dbReference type="EC" id="1.-.-.-" evidence="5"/>
<evidence type="ECO:0000313" key="6">
    <source>
        <dbReference type="Proteomes" id="UP000324233"/>
    </source>
</evidence>
<evidence type="ECO:0000256" key="3">
    <source>
        <dbReference type="RuleBase" id="RU000363"/>
    </source>
</evidence>
<dbReference type="InterPro" id="IPR002347">
    <property type="entry name" value="SDR_fam"/>
</dbReference>
<gene>
    <name evidence="5" type="primary">sadH_1</name>
    <name evidence="5" type="ORF">OJF2_10930</name>
</gene>
<feature type="domain" description="Ketoreductase" evidence="4">
    <location>
        <begin position="5"/>
        <end position="184"/>
    </location>
</feature>
<dbReference type="InterPro" id="IPR057326">
    <property type="entry name" value="KR_dom"/>
</dbReference>
<dbReference type="PANTHER" id="PTHR24322:SF736">
    <property type="entry name" value="RETINOL DEHYDROGENASE 10"/>
    <property type="match status" value="1"/>
</dbReference>
<dbReference type="PROSITE" id="PS00061">
    <property type="entry name" value="ADH_SHORT"/>
    <property type="match status" value="1"/>
</dbReference>
<accession>A0A5B9VX07</accession>